<keyword evidence="1" id="KW-0812">Transmembrane</keyword>
<comment type="caution">
    <text evidence="2">The sequence shown here is derived from an EMBL/GenBank/DDBJ whole genome shotgun (WGS) entry which is preliminary data.</text>
</comment>
<evidence type="ECO:0000256" key="1">
    <source>
        <dbReference type="SAM" id="Phobius"/>
    </source>
</evidence>
<organism evidence="2 3">
    <name type="scientific">Algivirga pacifica</name>
    <dbReference type="NCBI Taxonomy" id="1162670"/>
    <lineage>
        <taxon>Bacteria</taxon>
        <taxon>Pseudomonadati</taxon>
        <taxon>Bacteroidota</taxon>
        <taxon>Cytophagia</taxon>
        <taxon>Cytophagales</taxon>
        <taxon>Flammeovirgaceae</taxon>
        <taxon>Algivirga</taxon>
    </lineage>
</organism>
<dbReference type="RefSeq" id="WP_345370958.1">
    <property type="nucleotide sequence ID" value="NZ_BAABJX010000026.1"/>
</dbReference>
<evidence type="ECO:0000313" key="3">
    <source>
        <dbReference type="Proteomes" id="UP001500298"/>
    </source>
</evidence>
<gene>
    <name evidence="2" type="ORF">GCM10023331_17130</name>
</gene>
<keyword evidence="1" id="KW-1133">Transmembrane helix</keyword>
<proteinExistence type="predicted"/>
<dbReference type="EMBL" id="BAABJX010000026">
    <property type="protein sequence ID" value="GAA4832509.1"/>
    <property type="molecule type" value="Genomic_DNA"/>
</dbReference>
<reference evidence="3" key="1">
    <citation type="journal article" date="2019" name="Int. J. Syst. Evol. Microbiol.">
        <title>The Global Catalogue of Microorganisms (GCM) 10K type strain sequencing project: providing services to taxonomists for standard genome sequencing and annotation.</title>
        <authorList>
            <consortium name="The Broad Institute Genomics Platform"/>
            <consortium name="The Broad Institute Genome Sequencing Center for Infectious Disease"/>
            <person name="Wu L."/>
            <person name="Ma J."/>
        </authorList>
    </citation>
    <scope>NUCLEOTIDE SEQUENCE [LARGE SCALE GENOMIC DNA]</scope>
    <source>
        <strain evidence="3">JCM 18326</strain>
    </source>
</reference>
<evidence type="ECO:0000313" key="2">
    <source>
        <dbReference type="EMBL" id="GAA4832509.1"/>
    </source>
</evidence>
<name>A0ABP9DBU0_9BACT</name>
<feature type="transmembrane region" description="Helical" evidence="1">
    <location>
        <begin position="30"/>
        <end position="53"/>
    </location>
</feature>
<sequence length="62" mass="7165">MRQIFIESLFVIVGMAIAIPYMIWPNPYLMFLFVFVAQPCFAVAMLGAIYEIFKDLKSKDVI</sequence>
<keyword evidence="3" id="KW-1185">Reference proteome</keyword>
<accession>A0ABP9DBU0</accession>
<dbReference type="Proteomes" id="UP001500298">
    <property type="component" value="Unassembled WGS sequence"/>
</dbReference>
<protein>
    <submittedName>
        <fullName evidence="2">Uncharacterized protein</fullName>
    </submittedName>
</protein>
<feature type="transmembrane region" description="Helical" evidence="1">
    <location>
        <begin position="5"/>
        <end position="24"/>
    </location>
</feature>
<keyword evidence="1" id="KW-0472">Membrane</keyword>